<evidence type="ECO:0000256" key="12">
    <source>
        <dbReference type="ARBA" id="ARBA00049091"/>
    </source>
</evidence>
<dbReference type="Proteomes" id="UP000633619">
    <property type="component" value="Unassembled WGS sequence"/>
</dbReference>
<evidence type="ECO:0000313" key="16">
    <source>
        <dbReference type="Proteomes" id="UP000633619"/>
    </source>
</evidence>
<dbReference type="NCBIfam" id="NF006960">
    <property type="entry name" value="PRK09437.1"/>
    <property type="match status" value="1"/>
</dbReference>
<dbReference type="PANTHER" id="PTHR42801">
    <property type="entry name" value="THIOREDOXIN-DEPENDENT PEROXIDE REDUCTASE"/>
    <property type="match status" value="1"/>
</dbReference>
<dbReference type="EC" id="1.11.1.24" evidence="3"/>
<dbReference type="Gene3D" id="3.40.30.10">
    <property type="entry name" value="Glutaredoxin"/>
    <property type="match status" value="1"/>
</dbReference>
<dbReference type="Pfam" id="PF00578">
    <property type="entry name" value="AhpC-TSA"/>
    <property type="match status" value="1"/>
</dbReference>
<dbReference type="AlphaFoldDB" id="A0A8I1AFG4"/>
<comment type="catalytic activity">
    <reaction evidence="12">
        <text>a hydroperoxide + [thioredoxin]-dithiol = an alcohol + [thioredoxin]-disulfide + H2O</text>
        <dbReference type="Rhea" id="RHEA:62620"/>
        <dbReference type="Rhea" id="RHEA-COMP:10698"/>
        <dbReference type="Rhea" id="RHEA-COMP:10700"/>
        <dbReference type="ChEBI" id="CHEBI:15377"/>
        <dbReference type="ChEBI" id="CHEBI:29950"/>
        <dbReference type="ChEBI" id="CHEBI:30879"/>
        <dbReference type="ChEBI" id="CHEBI:35924"/>
        <dbReference type="ChEBI" id="CHEBI:50058"/>
        <dbReference type="EC" id="1.11.1.24"/>
    </reaction>
</comment>
<dbReference type="GO" id="GO:0045454">
    <property type="term" value="P:cell redox homeostasis"/>
    <property type="evidence" value="ECO:0007669"/>
    <property type="project" value="TreeGrafter"/>
</dbReference>
<evidence type="ECO:0000259" key="14">
    <source>
        <dbReference type="PROSITE" id="PS51352"/>
    </source>
</evidence>
<evidence type="ECO:0000256" key="1">
    <source>
        <dbReference type="ARBA" id="ARBA00003330"/>
    </source>
</evidence>
<dbReference type="SUPFAM" id="SSF52833">
    <property type="entry name" value="Thioredoxin-like"/>
    <property type="match status" value="1"/>
</dbReference>
<keyword evidence="6" id="KW-0560">Oxidoreductase</keyword>
<evidence type="ECO:0000256" key="9">
    <source>
        <dbReference type="ARBA" id="ARBA00032824"/>
    </source>
</evidence>
<dbReference type="FunFam" id="3.40.30.10:FF:000007">
    <property type="entry name" value="Thioredoxin-dependent thiol peroxidase"/>
    <property type="match status" value="1"/>
</dbReference>
<evidence type="ECO:0000256" key="10">
    <source>
        <dbReference type="ARBA" id="ARBA00038489"/>
    </source>
</evidence>
<evidence type="ECO:0000313" key="15">
    <source>
        <dbReference type="EMBL" id="MBH8596110.1"/>
    </source>
</evidence>
<dbReference type="InterPro" id="IPR050924">
    <property type="entry name" value="Peroxiredoxin_BCP/PrxQ"/>
</dbReference>
<comment type="subunit">
    <text evidence="2">Monomer.</text>
</comment>
<feature type="domain" description="Thioredoxin" evidence="14">
    <location>
        <begin position="4"/>
        <end position="157"/>
    </location>
</feature>
<dbReference type="GO" id="GO:0034599">
    <property type="term" value="P:cellular response to oxidative stress"/>
    <property type="evidence" value="ECO:0007669"/>
    <property type="project" value="TreeGrafter"/>
</dbReference>
<evidence type="ECO:0000256" key="8">
    <source>
        <dbReference type="ARBA" id="ARBA00023284"/>
    </source>
</evidence>
<comment type="caution">
    <text evidence="15">The sequence shown here is derived from an EMBL/GenBank/DDBJ whole genome shotgun (WGS) entry which is preliminary data.</text>
</comment>
<evidence type="ECO:0000256" key="11">
    <source>
        <dbReference type="ARBA" id="ARBA00041373"/>
    </source>
</evidence>
<dbReference type="EMBL" id="JAECVW010000010">
    <property type="protein sequence ID" value="MBH8596110.1"/>
    <property type="molecule type" value="Genomic_DNA"/>
</dbReference>
<gene>
    <name evidence="15" type="primary">bcp</name>
    <name evidence="15" type="ORF">I8U20_12445</name>
</gene>
<comment type="function">
    <text evidence="1">Thiol-specific peroxidase that catalyzes the reduction of hydrogen peroxide and organic hydroperoxides to water and alcohols, respectively. Plays a role in cell protection against oxidative stress by detoxifying peroxides and as sensor of hydrogen peroxide-mediated signaling events.</text>
</comment>
<protein>
    <recommendedName>
        <fullName evidence="3">thioredoxin-dependent peroxiredoxin</fullName>
        <ecNumber evidence="3">1.11.1.24</ecNumber>
    </recommendedName>
    <alternativeName>
        <fullName evidence="11">Bacterioferritin comigratory protein</fullName>
    </alternativeName>
    <alternativeName>
        <fullName evidence="9">Thioredoxin peroxidase</fullName>
    </alternativeName>
</protein>
<evidence type="ECO:0000256" key="7">
    <source>
        <dbReference type="ARBA" id="ARBA00023157"/>
    </source>
</evidence>
<organism evidence="15 16">
    <name type="scientific">Thermoactinomyces intermedius</name>
    <dbReference type="NCBI Taxonomy" id="2024"/>
    <lineage>
        <taxon>Bacteria</taxon>
        <taxon>Bacillati</taxon>
        <taxon>Bacillota</taxon>
        <taxon>Bacilli</taxon>
        <taxon>Bacillales</taxon>
        <taxon>Thermoactinomycetaceae</taxon>
        <taxon>Thermoactinomyces</taxon>
    </lineage>
</organism>
<dbReference type="InterPro" id="IPR000866">
    <property type="entry name" value="AhpC/TSA"/>
</dbReference>
<dbReference type="PROSITE" id="PS51352">
    <property type="entry name" value="THIOREDOXIN_2"/>
    <property type="match status" value="1"/>
</dbReference>
<keyword evidence="5" id="KW-0049">Antioxidant</keyword>
<evidence type="ECO:0000256" key="6">
    <source>
        <dbReference type="ARBA" id="ARBA00023002"/>
    </source>
</evidence>
<dbReference type="InterPro" id="IPR036249">
    <property type="entry name" value="Thioredoxin-like_sf"/>
</dbReference>
<keyword evidence="7" id="KW-1015">Disulfide bond</keyword>
<dbReference type="InterPro" id="IPR013766">
    <property type="entry name" value="Thioredoxin_domain"/>
</dbReference>
<dbReference type="PIRSF" id="PIRSF000239">
    <property type="entry name" value="AHPC"/>
    <property type="match status" value="1"/>
</dbReference>
<evidence type="ECO:0000256" key="3">
    <source>
        <dbReference type="ARBA" id="ARBA00013017"/>
    </source>
</evidence>
<reference evidence="15 16" key="1">
    <citation type="submission" date="2020-12" db="EMBL/GenBank/DDBJ databases">
        <title>WGS of Thermoactinomyces spp.</title>
        <authorList>
            <person name="Cheng K."/>
        </authorList>
    </citation>
    <scope>NUCLEOTIDE SEQUENCE [LARGE SCALE GENOMIC DNA]</scope>
    <source>
        <strain evidence="16">CICC 10671\DSM 43846</strain>
    </source>
</reference>
<dbReference type="InterPro" id="IPR024706">
    <property type="entry name" value="Peroxiredoxin_AhpC-typ"/>
</dbReference>
<keyword evidence="16" id="KW-1185">Reference proteome</keyword>
<dbReference type="PANTHER" id="PTHR42801:SF4">
    <property type="entry name" value="AHPC_TSA FAMILY PROTEIN"/>
    <property type="match status" value="1"/>
</dbReference>
<keyword evidence="8" id="KW-0676">Redox-active center</keyword>
<accession>A0A8I1AFG4</accession>
<evidence type="ECO:0000256" key="13">
    <source>
        <dbReference type="PIRSR" id="PIRSR000239-1"/>
    </source>
</evidence>
<comment type="similarity">
    <text evidence="10">Belongs to the peroxiredoxin family. BCP/PrxQ subfamily.</text>
</comment>
<proteinExistence type="inferred from homology"/>
<evidence type="ECO:0000256" key="2">
    <source>
        <dbReference type="ARBA" id="ARBA00011245"/>
    </source>
</evidence>
<dbReference type="CDD" id="cd03017">
    <property type="entry name" value="PRX_BCP"/>
    <property type="match status" value="1"/>
</dbReference>
<evidence type="ECO:0000256" key="4">
    <source>
        <dbReference type="ARBA" id="ARBA00022559"/>
    </source>
</evidence>
<feature type="active site" description="Cysteine sulfenic acid (-SOH) intermediate; for peroxidase activity" evidence="13">
    <location>
        <position position="46"/>
    </location>
</feature>
<evidence type="ECO:0000256" key="5">
    <source>
        <dbReference type="ARBA" id="ARBA00022862"/>
    </source>
</evidence>
<sequence>MPLIKEGDQAIDFTLEATNGETVSLSDFKGKNVVLFFYPKDQTPGCTREACDFRDAYQEFSDLNTVILGISKDSIASHQKFIEKQNLPFLLLSDPEGEVCEKYGVIKDKNMFGRKYKGIERSTFVIDKDGKIAKAYRKVKVADHVQEVLQFVKENLQ</sequence>
<dbReference type="GO" id="GO:0005737">
    <property type="term" value="C:cytoplasm"/>
    <property type="evidence" value="ECO:0007669"/>
    <property type="project" value="TreeGrafter"/>
</dbReference>
<keyword evidence="4 15" id="KW-0575">Peroxidase</keyword>
<name>A0A8I1AFG4_THEIN</name>
<dbReference type="GO" id="GO:0008379">
    <property type="term" value="F:thioredoxin peroxidase activity"/>
    <property type="evidence" value="ECO:0007669"/>
    <property type="project" value="TreeGrafter"/>
</dbReference>